<sequence length="97" mass="10784">MLKIAAWNIRGLNSPLKQKEIFSFVQSQRLGLCGIVETKVRREHMSSTVSHCFPPNWDHLSNLDGVGSPARILCSCYLAQKKLTRGCGCGILLGRIK</sequence>
<dbReference type="Gene3D" id="3.60.10.10">
    <property type="entry name" value="Endonuclease/exonuclease/phosphatase"/>
    <property type="match status" value="1"/>
</dbReference>
<evidence type="ECO:0000313" key="1">
    <source>
        <dbReference type="EMBL" id="KAG5547462.1"/>
    </source>
</evidence>
<organism evidence="1 2">
    <name type="scientific">Rhododendron griersonianum</name>
    <dbReference type="NCBI Taxonomy" id="479676"/>
    <lineage>
        <taxon>Eukaryota</taxon>
        <taxon>Viridiplantae</taxon>
        <taxon>Streptophyta</taxon>
        <taxon>Embryophyta</taxon>
        <taxon>Tracheophyta</taxon>
        <taxon>Spermatophyta</taxon>
        <taxon>Magnoliopsida</taxon>
        <taxon>eudicotyledons</taxon>
        <taxon>Gunneridae</taxon>
        <taxon>Pentapetalae</taxon>
        <taxon>asterids</taxon>
        <taxon>Ericales</taxon>
        <taxon>Ericaceae</taxon>
        <taxon>Ericoideae</taxon>
        <taxon>Rhodoreae</taxon>
        <taxon>Rhododendron</taxon>
    </lineage>
</organism>
<dbReference type="InterPro" id="IPR036691">
    <property type="entry name" value="Endo/exonu/phosph_ase_sf"/>
</dbReference>
<dbReference type="SUPFAM" id="SSF56219">
    <property type="entry name" value="DNase I-like"/>
    <property type="match status" value="1"/>
</dbReference>
<dbReference type="AlphaFoldDB" id="A0AAV6K4R2"/>
<evidence type="ECO:0000313" key="2">
    <source>
        <dbReference type="Proteomes" id="UP000823749"/>
    </source>
</evidence>
<gene>
    <name evidence="1" type="ORF">RHGRI_013228</name>
</gene>
<dbReference type="EMBL" id="JACTNZ010000005">
    <property type="protein sequence ID" value="KAG5547462.1"/>
    <property type="molecule type" value="Genomic_DNA"/>
</dbReference>
<proteinExistence type="predicted"/>
<reference evidence="1" key="1">
    <citation type="submission" date="2020-08" db="EMBL/GenBank/DDBJ databases">
        <title>Plant Genome Project.</title>
        <authorList>
            <person name="Zhang R.-G."/>
        </authorList>
    </citation>
    <scope>NUCLEOTIDE SEQUENCE</scope>
    <source>
        <strain evidence="1">WSP0</strain>
        <tissue evidence="1">Leaf</tissue>
    </source>
</reference>
<comment type="caution">
    <text evidence="1">The sequence shown here is derived from an EMBL/GenBank/DDBJ whole genome shotgun (WGS) entry which is preliminary data.</text>
</comment>
<name>A0AAV6K4R2_9ERIC</name>
<accession>A0AAV6K4R2</accession>
<dbReference type="Proteomes" id="UP000823749">
    <property type="component" value="Chromosome 5"/>
</dbReference>
<keyword evidence="2" id="KW-1185">Reference proteome</keyword>
<protein>
    <submittedName>
        <fullName evidence="1">Uncharacterized protein</fullName>
    </submittedName>
</protein>